<dbReference type="HOGENOM" id="CLU_2277411_0_0_1"/>
<dbReference type="EMBL" id="AFBI03000286">
    <property type="protein sequence ID" value="EJW05276.1"/>
    <property type="molecule type" value="Genomic_DNA"/>
</dbReference>
<dbReference type="VEuPathDB" id="MicrosporidiaDB:EDEG_04086"/>
<reference evidence="1 2" key="1">
    <citation type="submission" date="2011-08" db="EMBL/GenBank/DDBJ databases">
        <authorList>
            <person name="Liu Z.J."/>
            <person name="Shi F.L."/>
            <person name="Lu J.Q."/>
            <person name="Li M."/>
            <person name="Wang Z.L."/>
        </authorList>
    </citation>
    <scope>NUCLEOTIDE SEQUENCE [LARGE SCALE GENOMIC DNA]</scope>
    <source>
        <strain evidence="1 2">USNM 41457</strain>
    </source>
</reference>
<comment type="caution">
    <text evidence="1">The sequence shown here is derived from an EMBL/GenBank/DDBJ whole genome shotgun (WGS) entry which is preliminary data.</text>
</comment>
<name>J9DC15_EDHAE</name>
<accession>J9DC15</accession>
<dbReference type="InParanoid" id="J9DC15"/>
<evidence type="ECO:0000313" key="2">
    <source>
        <dbReference type="Proteomes" id="UP000003163"/>
    </source>
</evidence>
<organism evidence="1 2">
    <name type="scientific">Edhazardia aedis (strain USNM 41457)</name>
    <name type="common">Microsporidian parasite</name>
    <dbReference type="NCBI Taxonomy" id="1003232"/>
    <lineage>
        <taxon>Eukaryota</taxon>
        <taxon>Fungi</taxon>
        <taxon>Fungi incertae sedis</taxon>
        <taxon>Microsporidia</taxon>
        <taxon>Edhazardia</taxon>
    </lineage>
</organism>
<dbReference type="Proteomes" id="UP000003163">
    <property type="component" value="Unassembled WGS sequence"/>
</dbReference>
<sequence length="102" mass="12669">MVYAVKTVLERLSQGIYSNFQRKLIMRFLCAIVLIKYDASIYTIFVIYKLIIYKYLHIYIQRNMKTYKKIIFHMLRYVFTGKYANKSYYYMFLFCLSRTYFY</sequence>
<protein>
    <submittedName>
        <fullName evidence="1">Uncharacterized protein</fullName>
    </submittedName>
</protein>
<keyword evidence="2" id="KW-1185">Reference proteome</keyword>
<proteinExistence type="predicted"/>
<dbReference type="AlphaFoldDB" id="J9DC15"/>
<evidence type="ECO:0000313" key="1">
    <source>
        <dbReference type="EMBL" id="EJW05276.1"/>
    </source>
</evidence>
<gene>
    <name evidence="1" type="ORF">EDEG_04086</name>
</gene>
<reference evidence="2" key="2">
    <citation type="submission" date="2015-07" db="EMBL/GenBank/DDBJ databases">
        <title>Contrasting host-pathogen interactions and genome evolution in two generalist and specialist microsporidian pathogens of mosquitoes.</title>
        <authorList>
            <consortium name="The Broad Institute Genomics Platform"/>
            <consortium name="The Broad Institute Genome Sequencing Center for Infectious Disease"/>
            <person name="Cuomo C.A."/>
            <person name="Sanscrainte N.D."/>
            <person name="Goldberg J.M."/>
            <person name="Heiman D."/>
            <person name="Young S."/>
            <person name="Zeng Q."/>
            <person name="Becnel J.J."/>
            <person name="Birren B.W."/>
        </authorList>
    </citation>
    <scope>NUCLEOTIDE SEQUENCE [LARGE SCALE GENOMIC DNA]</scope>
    <source>
        <strain evidence="2">USNM 41457</strain>
    </source>
</reference>